<dbReference type="EMBL" id="SPHZ02000011">
    <property type="protein sequence ID" value="KAF0893895.1"/>
    <property type="molecule type" value="Genomic_DNA"/>
</dbReference>
<name>A0A6G1BZV3_9ORYZ</name>
<dbReference type="PANTHER" id="PTHR34998:SF9">
    <property type="entry name" value="OS04G0357400 PROTEIN"/>
    <property type="match status" value="1"/>
</dbReference>
<protein>
    <submittedName>
        <fullName evidence="2">Uncharacterized protein</fullName>
    </submittedName>
</protein>
<dbReference type="AlphaFoldDB" id="A0A6G1BZV3"/>
<feature type="chain" id="PRO_5026046257" evidence="1">
    <location>
        <begin position="26"/>
        <end position="97"/>
    </location>
</feature>
<sequence length="97" mass="9841">MDRRVHVSLLSMVVVIVATLAGAVAASGDDARSSTGATAAAGVAAGTDVVYVHRRVLSSSIQSSVLSANQPACLRSCTARGQPYTGRGCTKAYQCKG</sequence>
<organism evidence="2 3">
    <name type="scientific">Oryza meyeriana var. granulata</name>
    <dbReference type="NCBI Taxonomy" id="110450"/>
    <lineage>
        <taxon>Eukaryota</taxon>
        <taxon>Viridiplantae</taxon>
        <taxon>Streptophyta</taxon>
        <taxon>Embryophyta</taxon>
        <taxon>Tracheophyta</taxon>
        <taxon>Spermatophyta</taxon>
        <taxon>Magnoliopsida</taxon>
        <taxon>Liliopsida</taxon>
        <taxon>Poales</taxon>
        <taxon>Poaceae</taxon>
        <taxon>BOP clade</taxon>
        <taxon>Oryzoideae</taxon>
        <taxon>Oryzeae</taxon>
        <taxon>Oryzinae</taxon>
        <taxon>Oryza</taxon>
        <taxon>Oryza meyeriana</taxon>
    </lineage>
</organism>
<evidence type="ECO:0000256" key="1">
    <source>
        <dbReference type="SAM" id="SignalP"/>
    </source>
</evidence>
<dbReference type="Proteomes" id="UP000479710">
    <property type="component" value="Unassembled WGS sequence"/>
</dbReference>
<dbReference type="PANTHER" id="PTHR34998">
    <property type="entry name" value="OS04G0357400 PROTEIN-RELATED"/>
    <property type="match status" value="1"/>
</dbReference>
<dbReference type="OrthoDB" id="687326at2759"/>
<reference evidence="2 3" key="1">
    <citation type="submission" date="2019-11" db="EMBL/GenBank/DDBJ databases">
        <title>Whole genome sequence of Oryza granulata.</title>
        <authorList>
            <person name="Li W."/>
        </authorList>
    </citation>
    <scope>NUCLEOTIDE SEQUENCE [LARGE SCALE GENOMIC DNA]</scope>
    <source>
        <strain evidence="3">cv. Menghai</strain>
        <tissue evidence="2">Leaf</tissue>
    </source>
</reference>
<accession>A0A6G1BZV3</accession>
<keyword evidence="3" id="KW-1185">Reference proteome</keyword>
<evidence type="ECO:0000313" key="3">
    <source>
        <dbReference type="Proteomes" id="UP000479710"/>
    </source>
</evidence>
<proteinExistence type="predicted"/>
<gene>
    <name evidence="2" type="ORF">E2562_031430</name>
</gene>
<evidence type="ECO:0000313" key="2">
    <source>
        <dbReference type="EMBL" id="KAF0893895.1"/>
    </source>
</evidence>
<comment type="caution">
    <text evidence="2">The sequence shown here is derived from an EMBL/GenBank/DDBJ whole genome shotgun (WGS) entry which is preliminary data.</text>
</comment>
<keyword evidence="1" id="KW-0732">Signal</keyword>
<feature type="signal peptide" evidence="1">
    <location>
        <begin position="1"/>
        <end position="25"/>
    </location>
</feature>